<name>A0ACC7NZI5_9BACL</name>
<reference evidence="1" key="1">
    <citation type="submission" date="2024-12" db="EMBL/GenBank/DDBJ databases">
        <authorList>
            <person name="Wu N."/>
        </authorList>
    </citation>
    <scope>NUCLEOTIDE SEQUENCE</scope>
    <source>
        <strain evidence="1">P15</strain>
    </source>
</reference>
<evidence type="ECO:0000313" key="1">
    <source>
        <dbReference type="EMBL" id="MFM9329486.1"/>
    </source>
</evidence>
<sequence>MSEAAVGRLRSGKLKSKKRNERILNVITMVTVIFFAILALFPIWWIFRTSLMTNAEIYRYPPSLIPGKWLFSNYEKTLGVFKYWEYLWNTMVIIVPSCLAGTFTATLCGYAFARLRFRGKKIIWTLVVGSMLLPTMVTLIPLYIAWTQGLGIRDSYLPIILPYFCGGGAFNIFLIRQFIMTIPRELDQAATIDGAGYFRILFHIILPAIRPAMIVVALFIFIGLWNDLLQQLVYINSSNKYTIALGLTNFRGQLKTDWASTMAATCLSFAPGVIFYLIGQKYFVEGITMTGMKG</sequence>
<gene>
    <name evidence="1" type="ORF">ACI1P1_14425</name>
</gene>
<organism evidence="1 2">
    <name type="scientific">Paenibacillus mesotrionivorans</name>
    <dbReference type="NCBI Taxonomy" id="3160968"/>
    <lineage>
        <taxon>Bacteria</taxon>
        <taxon>Bacillati</taxon>
        <taxon>Bacillota</taxon>
        <taxon>Bacilli</taxon>
        <taxon>Bacillales</taxon>
        <taxon>Paenibacillaceae</taxon>
        <taxon>Paenibacillus</taxon>
    </lineage>
</organism>
<dbReference type="Proteomes" id="UP001631969">
    <property type="component" value="Unassembled WGS sequence"/>
</dbReference>
<proteinExistence type="predicted"/>
<accession>A0ACC7NZI5</accession>
<comment type="caution">
    <text evidence="1">The sequence shown here is derived from an EMBL/GenBank/DDBJ whole genome shotgun (WGS) entry which is preliminary data.</text>
</comment>
<dbReference type="EMBL" id="JBJURJ010000008">
    <property type="protein sequence ID" value="MFM9329486.1"/>
    <property type="molecule type" value="Genomic_DNA"/>
</dbReference>
<keyword evidence="2" id="KW-1185">Reference proteome</keyword>
<protein>
    <submittedName>
        <fullName evidence="1">Carbohydrate ABC transporter permease</fullName>
    </submittedName>
</protein>
<evidence type="ECO:0000313" key="2">
    <source>
        <dbReference type="Proteomes" id="UP001631969"/>
    </source>
</evidence>